<dbReference type="Proteomes" id="UP000053617">
    <property type="component" value="Unassembled WGS sequence"/>
</dbReference>
<dbReference type="Pfam" id="PF00069">
    <property type="entry name" value="Pkinase"/>
    <property type="match status" value="1"/>
</dbReference>
<dbReference type="Gene3D" id="1.10.510.10">
    <property type="entry name" value="Transferase(Phosphotransferase) domain 1"/>
    <property type="match status" value="1"/>
</dbReference>
<dbReference type="SUPFAM" id="SSF56112">
    <property type="entry name" value="Protein kinase-like (PK-like)"/>
    <property type="match status" value="1"/>
</dbReference>
<dbReference type="PROSITE" id="PS00108">
    <property type="entry name" value="PROTEIN_KINASE_ST"/>
    <property type="match status" value="1"/>
</dbReference>
<dbReference type="OrthoDB" id="10252171at2759"/>
<organism evidence="3 4">
    <name type="scientific">Rhinocladiella mackenziei CBS 650.93</name>
    <dbReference type="NCBI Taxonomy" id="1442369"/>
    <lineage>
        <taxon>Eukaryota</taxon>
        <taxon>Fungi</taxon>
        <taxon>Dikarya</taxon>
        <taxon>Ascomycota</taxon>
        <taxon>Pezizomycotina</taxon>
        <taxon>Eurotiomycetes</taxon>
        <taxon>Chaetothyriomycetidae</taxon>
        <taxon>Chaetothyriales</taxon>
        <taxon>Herpotrichiellaceae</taxon>
        <taxon>Rhinocladiella</taxon>
    </lineage>
</organism>
<reference evidence="3 4" key="1">
    <citation type="submission" date="2015-01" db="EMBL/GenBank/DDBJ databases">
        <title>The Genome Sequence of Rhinocladiella mackenzie CBS 650.93.</title>
        <authorList>
            <consortium name="The Broad Institute Genomics Platform"/>
            <person name="Cuomo C."/>
            <person name="de Hoog S."/>
            <person name="Gorbushina A."/>
            <person name="Stielow B."/>
            <person name="Teixiera M."/>
            <person name="Abouelleil A."/>
            <person name="Chapman S.B."/>
            <person name="Priest M."/>
            <person name="Young S.K."/>
            <person name="Wortman J."/>
            <person name="Nusbaum C."/>
            <person name="Birren B."/>
        </authorList>
    </citation>
    <scope>NUCLEOTIDE SEQUENCE [LARGE SCALE GENOMIC DNA]</scope>
    <source>
        <strain evidence="3 4">CBS 650.93</strain>
    </source>
</reference>
<dbReference type="GO" id="GO:0005524">
    <property type="term" value="F:ATP binding"/>
    <property type="evidence" value="ECO:0007669"/>
    <property type="project" value="InterPro"/>
</dbReference>
<dbReference type="VEuPathDB" id="FungiDB:Z518_02528"/>
<dbReference type="PANTHER" id="PTHR24347">
    <property type="entry name" value="SERINE/THREONINE-PROTEIN KINASE"/>
    <property type="match status" value="1"/>
</dbReference>
<name>A0A0D2IPQ3_9EURO</name>
<dbReference type="SMART" id="SM00220">
    <property type="entry name" value="S_TKc"/>
    <property type="match status" value="1"/>
</dbReference>
<evidence type="ECO:0000256" key="1">
    <source>
        <dbReference type="SAM" id="MobiDB-lite"/>
    </source>
</evidence>
<dbReference type="STRING" id="1442369.A0A0D2IPQ3"/>
<proteinExistence type="predicted"/>
<keyword evidence="4" id="KW-1185">Reference proteome</keyword>
<dbReference type="EMBL" id="KN847476">
    <property type="protein sequence ID" value="KIX07874.1"/>
    <property type="molecule type" value="Genomic_DNA"/>
</dbReference>
<dbReference type="InterPro" id="IPR008271">
    <property type="entry name" value="Ser/Thr_kinase_AS"/>
</dbReference>
<feature type="region of interest" description="Disordered" evidence="1">
    <location>
        <begin position="356"/>
        <end position="379"/>
    </location>
</feature>
<dbReference type="InterPro" id="IPR011009">
    <property type="entry name" value="Kinase-like_dom_sf"/>
</dbReference>
<accession>A0A0D2IPQ3</accession>
<dbReference type="InterPro" id="IPR000719">
    <property type="entry name" value="Prot_kinase_dom"/>
</dbReference>
<protein>
    <submittedName>
        <fullName evidence="3">Rhinocladiella mackenziei CBS 650.93 unplaced genomic scaffold supercont1.2, whole genome shotgun sequence</fullName>
    </submittedName>
</protein>
<dbReference type="GO" id="GO:0004672">
    <property type="term" value="F:protein kinase activity"/>
    <property type="evidence" value="ECO:0007669"/>
    <property type="project" value="InterPro"/>
</dbReference>
<feature type="compositionally biased region" description="Polar residues" evidence="1">
    <location>
        <begin position="356"/>
        <end position="372"/>
    </location>
</feature>
<evidence type="ECO:0000313" key="3">
    <source>
        <dbReference type="EMBL" id="KIX07874.1"/>
    </source>
</evidence>
<dbReference type="AlphaFoldDB" id="A0A0D2IPQ3"/>
<gene>
    <name evidence="3" type="ORF">Z518_02528</name>
</gene>
<evidence type="ECO:0000259" key="2">
    <source>
        <dbReference type="PROSITE" id="PS50011"/>
    </source>
</evidence>
<dbReference type="GeneID" id="25290599"/>
<dbReference type="PROSITE" id="PS50011">
    <property type="entry name" value="PROTEIN_KINASE_DOM"/>
    <property type="match status" value="1"/>
</dbReference>
<evidence type="ECO:0000313" key="4">
    <source>
        <dbReference type="Proteomes" id="UP000053617"/>
    </source>
</evidence>
<sequence>MSWDLIEHFKLDAQIYGDHTLHIEHVSDPARGLRKARVERKWYKERNIGHGAFGEVWLEVQKKRGQVTAERAVKRIQKCRMESVKIDYKRELLALAKLSRYQELFVTLHGWYENNDSVFLAMEYFPHGDLDYYITRGITEDGAKMICAQLLDGLSLMHRIGFTHRDLKPQNIFIVSTEPQWWVKIGDFGISKRIAAEQTALRTHVGTQHFQAPEILGYVEEAEETSEYTNAVDMWSLGCVTYLMLAQRVPFVKPRALNEYCSGRVQFPSETLRERGVSMDGLRFVEELLNPHPSQRLATEPASRHVWLQPSLPVEVKNDKAQGREYPVQDLRPLQQTRLTKQTLEAELHVGVLEQEQFQHQPENRANNTTSSRAERASR</sequence>
<feature type="domain" description="Protein kinase" evidence="2">
    <location>
        <begin position="42"/>
        <end position="308"/>
    </location>
</feature>
<dbReference type="HOGENOM" id="CLU_000288_63_40_1"/>
<dbReference type="RefSeq" id="XP_013275010.1">
    <property type="nucleotide sequence ID" value="XM_013419556.1"/>
</dbReference>